<dbReference type="GO" id="GO:0016787">
    <property type="term" value="F:hydrolase activity"/>
    <property type="evidence" value="ECO:0007669"/>
    <property type="project" value="UniProtKB-KW"/>
</dbReference>
<accession>A0A0H3CAX7</accession>
<sequence>MSRLFVPPSDAYTLTFTPKASDIDANGHVNNVVYLGWAQDLAITHWDAWTTPEERAPWSWVARRHEVDYRRELLPGEVATGYTWVGELKGPRFERYIRIDGPDGEMCAQVRTDWVLIDIAAKRPARVLPWMIERFTPKG</sequence>
<proteinExistence type="predicted"/>
<dbReference type="Proteomes" id="UP000001364">
    <property type="component" value="Chromosome"/>
</dbReference>
<dbReference type="KEGG" id="ccs:CCNA_02592"/>
<dbReference type="EMBL" id="CP001340">
    <property type="protein sequence ID" value="ACL96057.1"/>
    <property type="molecule type" value="Genomic_DNA"/>
</dbReference>
<dbReference type="GeneID" id="7332942"/>
<dbReference type="CDD" id="cd00586">
    <property type="entry name" value="4HBT"/>
    <property type="match status" value="1"/>
</dbReference>
<dbReference type="InterPro" id="IPR029069">
    <property type="entry name" value="HotDog_dom_sf"/>
</dbReference>
<dbReference type="OrthoDB" id="9801517at2"/>
<dbReference type="PhylomeDB" id="A0A0H3CAX7"/>
<evidence type="ECO:0000313" key="1">
    <source>
        <dbReference type="EMBL" id="ACL96057.1"/>
    </source>
</evidence>
<dbReference type="AlphaFoldDB" id="A0A0H3CAX7"/>
<protein>
    <submittedName>
        <fullName evidence="1">Thioesterase</fullName>
        <ecNumber evidence="1">3.1.2.-</ecNumber>
    </submittedName>
</protein>
<dbReference type="Gene3D" id="3.10.129.10">
    <property type="entry name" value="Hotdog Thioesterase"/>
    <property type="match status" value="1"/>
</dbReference>
<name>A0A0H3CAX7_CAUVN</name>
<dbReference type="Pfam" id="PF13279">
    <property type="entry name" value="4HBT_2"/>
    <property type="match status" value="1"/>
</dbReference>
<evidence type="ECO:0000313" key="2">
    <source>
        <dbReference type="Proteomes" id="UP000001364"/>
    </source>
</evidence>
<dbReference type="RefSeq" id="WP_010920363.1">
    <property type="nucleotide sequence ID" value="NC_011916.1"/>
</dbReference>
<dbReference type="SMR" id="A0A0H3CAX7"/>
<dbReference type="EC" id="3.1.2.-" evidence="1"/>
<keyword evidence="2" id="KW-1185">Reference proteome</keyword>
<gene>
    <name evidence="1" type="ordered locus">CCNA_02592</name>
</gene>
<dbReference type="HOGENOM" id="CLU_101141_4_1_5"/>
<keyword evidence="1" id="KW-0378">Hydrolase</keyword>
<reference evidence="1 2" key="1">
    <citation type="journal article" date="2010" name="J. Bacteriol.">
        <title>The genetic basis of laboratory adaptation in Caulobacter crescentus.</title>
        <authorList>
            <person name="Marks M.E."/>
            <person name="Castro-Rojas C.M."/>
            <person name="Teiling C."/>
            <person name="Du L."/>
            <person name="Kapatral V."/>
            <person name="Walunas T.L."/>
            <person name="Crosson S."/>
        </authorList>
    </citation>
    <scope>NUCLEOTIDE SEQUENCE [LARGE SCALE GENOMIC DNA]</scope>
    <source>
        <strain evidence="2">NA1000 / CB15N</strain>
    </source>
</reference>
<dbReference type="PATRIC" id="fig|565050.3.peg.2542"/>
<dbReference type="RefSeq" id="YP_002517965.1">
    <property type="nucleotide sequence ID" value="NC_011916.1"/>
</dbReference>
<dbReference type="SUPFAM" id="SSF54637">
    <property type="entry name" value="Thioesterase/thiol ester dehydrase-isomerase"/>
    <property type="match status" value="1"/>
</dbReference>
<organism evidence="1 2">
    <name type="scientific">Caulobacter vibrioides (strain NA1000 / CB15N)</name>
    <name type="common">Caulobacter crescentus</name>
    <dbReference type="NCBI Taxonomy" id="565050"/>
    <lineage>
        <taxon>Bacteria</taxon>
        <taxon>Pseudomonadati</taxon>
        <taxon>Pseudomonadota</taxon>
        <taxon>Alphaproteobacteria</taxon>
        <taxon>Caulobacterales</taxon>
        <taxon>Caulobacteraceae</taxon>
        <taxon>Caulobacter</taxon>
    </lineage>
</organism>